<dbReference type="InterPro" id="IPR029000">
    <property type="entry name" value="Cyclophilin-like_dom_sf"/>
</dbReference>
<dbReference type="SUPFAM" id="SSF160467">
    <property type="entry name" value="PH0987 N-terminal domain-like"/>
    <property type="match status" value="1"/>
</dbReference>
<dbReference type="GO" id="GO:0016301">
    <property type="term" value="F:kinase activity"/>
    <property type="evidence" value="ECO:0007669"/>
    <property type="project" value="UniProtKB-KW"/>
</dbReference>
<keyword evidence="3" id="KW-0067">ATP-binding</keyword>
<dbReference type="PATRIC" id="fig|45658.7.peg.3444"/>
<evidence type="ECO:0000256" key="3">
    <source>
        <dbReference type="ARBA" id="ARBA00022840"/>
    </source>
</evidence>
<evidence type="ECO:0000313" key="5">
    <source>
        <dbReference type="EMBL" id="ANU38523.1"/>
    </source>
</evidence>
<accession>A0A1C7FGF1</accession>
<keyword evidence="5" id="KW-0808">Transferase</keyword>
<dbReference type="InterPro" id="IPR003833">
    <property type="entry name" value="CT_C_D"/>
</dbReference>
<dbReference type="AlphaFoldDB" id="A0A1C7FGF1"/>
<dbReference type="Gene3D" id="3.30.1360.40">
    <property type="match status" value="1"/>
</dbReference>
<dbReference type="STRING" id="45658.VSVS12_03781"/>
<keyword evidence="2" id="KW-0378">Hydrolase</keyword>
<dbReference type="GeneID" id="96874917"/>
<keyword evidence="6" id="KW-1185">Reference proteome</keyword>
<keyword evidence="5" id="KW-0418">Kinase</keyword>
<dbReference type="Proteomes" id="UP000092528">
    <property type="component" value="Chromosome 2"/>
</dbReference>
<dbReference type="GO" id="GO:0016787">
    <property type="term" value="F:hydrolase activity"/>
    <property type="evidence" value="ECO:0007669"/>
    <property type="project" value="UniProtKB-KW"/>
</dbReference>
<dbReference type="Gene3D" id="2.40.100.10">
    <property type="entry name" value="Cyclophilin-like"/>
    <property type="match status" value="1"/>
</dbReference>
<gene>
    <name evidence="5" type="ORF">VSVS05_03485</name>
</gene>
<sequence length="236" mass="26162">MTDKLTFSPVSECALLINFNQPDSAKLSATIGRVTQAFYQQLSHCIMNVTPSYTTILVDYLPHRIQLITLQKQLSDIIEKVQSEPANQVERRLIELPVYYHPDVGPDLVRFEQNGNDIAQTIALHTSTIYTVQATGFAPGFAFLGDVVTEIQYSRHATPRLQVPKGSVAIADNKTAVYPCESPAGWNIIGNCPIALYDPNQSPMTPFSIGDQVKFVAINKAHFFELGGVISEGWYE</sequence>
<dbReference type="EMBL" id="CP016415">
    <property type="protein sequence ID" value="ANU38523.1"/>
    <property type="molecule type" value="Genomic_DNA"/>
</dbReference>
<dbReference type="InterPro" id="IPR010016">
    <property type="entry name" value="PxpB"/>
</dbReference>
<evidence type="ECO:0000313" key="6">
    <source>
        <dbReference type="Proteomes" id="UP000092528"/>
    </source>
</evidence>
<dbReference type="GO" id="GO:0005524">
    <property type="term" value="F:ATP binding"/>
    <property type="evidence" value="ECO:0007669"/>
    <property type="project" value="UniProtKB-KW"/>
</dbReference>
<proteinExistence type="predicted"/>
<evidence type="ECO:0000256" key="2">
    <source>
        <dbReference type="ARBA" id="ARBA00022801"/>
    </source>
</evidence>
<dbReference type="PANTHER" id="PTHR34698">
    <property type="entry name" value="5-OXOPROLINASE SUBUNIT B"/>
    <property type="match status" value="1"/>
</dbReference>
<protein>
    <submittedName>
        <fullName evidence="5">Kinase A inhibitor</fullName>
    </submittedName>
</protein>
<name>A0A1C7FGF1_9VIBR</name>
<keyword evidence="1" id="KW-0547">Nucleotide-binding</keyword>
<reference evidence="5 6" key="1">
    <citation type="submission" date="2016-07" db="EMBL/GenBank/DDBJ databases">
        <title>Genome sequencing of Vibrio scophthalmi strain VS-05, an isolated from Paralichthys olivaceus.</title>
        <authorList>
            <person name="Han H.-J."/>
        </authorList>
    </citation>
    <scope>NUCLEOTIDE SEQUENCE [LARGE SCALE GENOMIC DNA]</scope>
    <source>
        <strain evidence="5 6">VS-05</strain>
    </source>
</reference>
<evidence type="ECO:0000256" key="1">
    <source>
        <dbReference type="ARBA" id="ARBA00022741"/>
    </source>
</evidence>
<feature type="domain" description="Carboxyltransferase" evidence="4">
    <location>
        <begin position="5"/>
        <end position="207"/>
    </location>
</feature>
<evidence type="ECO:0000259" key="4">
    <source>
        <dbReference type="SMART" id="SM00796"/>
    </source>
</evidence>
<dbReference type="SUPFAM" id="SSF50891">
    <property type="entry name" value="Cyclophilin-like"/>
    <property type="match status" value="1"/>
</dbReference>
<dbReference type="PANTHER" id="PTHR34698:SF2">
    <property type="entry name" value="5-OXOPROLINASE SUBUNIT B"/>
    <property type="match status" value="1"/>
</dbReference>
<dbReference type="SMART" id="SM00796">
    <property type="entry name" value="AHS1"/>
    <property type="match status" value="1"/>
</dbReference>
<organism evidence="5 6">
    <name type="scientific">Vibrio scophthalmi</name>
    <dbReference type="NCBI Taxonomy" id="45658"/>
    <lineage>
        <taxon>Bacteria</taxon>
        <taxon>Pseudomonadati</taxon>
        <taxon>Pseudomonadota</taxon>
        <taxon>Gammaproteobacteria</taxon>
        <taxon>Vibrionales</taxon>
        <taxon>Vibrionaceae</taxon>
        <taxon>Vibrio</taxon>
    </lineage>
</organism>
<dbReference type="Pfam" id="PF02682">
    <property type="entry name" value="CT_C_D"/>
    <property type="match status" value="1"/>
</dbReference>
<dbReference type="RefSeq" id="WP_065546322.1">
    <property type="nucleotide sequence ID" value="NZ_CP016415.1"/>
</dbReference>